<accession>A0AAE9ZHB5</accession>
<proteinExistence type="predicted"/>
<keyword evidence="2" id="KW-1185">Reference proteome</keyword>
<dbReference type="RefSeq" id="WP_274491990.1">
    <property type="nucleotide sequence ID" value="NZ_CP118166.1"/>
</dbReference>
<dbReference type="AlphaFoldDB" id="A0AAE9ZHB5"/>
<dbReference type="PROSITE" id="PS51257">
    <property type="entry name" value="PROKAR_LIPOPROTEIN"/>
    <property type="match status" value="1"/>
</dbReference>
<dbReference type="KEGG" id="hfl:PUV54_09505"/>
<reference evidence="1" key="1">
    <citation type="submission" date="2023-02" db="EMBL/GenBank/DDBJ databases">
        <title>Genome sequence of Hyphococcus flavus.</title>
        <authorList>
            <person name="Rong J.-C."/>
            <person name="Zhao Q."/>
            <person name="Yi M."/>
            <person name="Wu J.-Y."/>
        </authorList>
    </citation>
    <scope>NUCLEOTIDE SEQUENCE</scope>
    <source>
        <strain evidence="1">MCCC 1K03223</strain>
    </source>
</reference>
<gene>
    <name evidence="1" type="ORF">PUV54_09505</name>
</gene>
<evidence type="ECO:0000313" key="2">
    <source>
        <dbReference type="Proteomes" id="UP001214043"/>
    </source>
</evidence>
<name>A0AAE9ZHB5_9PROT</name>
<protein>
    <recommendedName>
        <fullName evidence="3">Outer membrane lipoprotein-sorting protein</fullName>
    </recommendedName>
</protein>
<dbReference type="EMBL" id="CP118166">
    <property type="protein sequence ID" value="WDI30195.1"/>
    <property type="molecule type" value="Genomic_DNA"/>
</dbReference>
<dbReference type="Proteomes" id="UP001214043">
    <property type="component" value="Chromosome"/>
</dbReference>
<evidence type="ECO:0000313" key="1">
    <source>
        <dbReference type="EMBL" id="WDI30195.1"/>
    </source>
</evidence>
<sequence>MHVRIAFSILISIIFTACSPASEITLETLIDRNAEARGGKEAIESIRNVDIELLIVEPSFTVTGHYRATREGFMRIDVFAEGNRVFTEALGPDGGWQMFNDGEVADLSPGGDAALKRGVIGNLYGLHELPGLGYKLELVGSAERNGSAFWEVERTAPDGFSEHLFFDKDTFLQASSVETSALHPDLDSTEVRQESFILSYEEIDGVLFRSKSETRNLENGELMQTTTVTARTLNVDNIDASQFSRPAAE</sequence>
<organism evidence="1 2">
    <name type="scientific">Hyphococcus flavus</name>
    <dbReference type="NCBI Taxonomy" id="1866326"/>
    <lineage>
        <taxon>Bacteria</taxon>
        <taxon>Pseudomonadati</taxon>
        <taxon>Pseudomonadota</taxon>
        <taxon>Alphaproteobacteria</taxon>
        <taxon>Parvularculales</taxon>
        <taxon>Parvularculaceae</taxon>
        <taxon>Hyphococcus</taxon>
    </lineage>
</organism>
<evidence type="ECO:0008006" key="3">
    <source>
        <dbReference type="Google" id="ProtNLM"/>
    </source>
</evidence>